<dbReference type="EMBL" id="BAABAT010000001">
    <property type="protein sequence ID" value="GAA4243910.1"/>
    <property type="molecule type" value="Genomic_DNA"/>
</dbReference>
<sequence>MTAFSEADLDRLADFVGGALDGTPEADDVRRLVSTETSWAEAYAMLVTADAAMRDELHALGAEAPAVPLDVQQRLDAALASAVTAPPADAPVVDLARAREARKRRRMRWAVGLTAAAAALVCGAVGVQALRSDVMSDTKSDSAAPAAAPNDTRETRAAGGSGSGADLSAQPGGGVISSGRDYGRGTLGQLAGQAGQKSTNSQNLQGEAAGTPPMVAQAPAPTNVPSPLTRLSQPAARAACLAAITGEYGGQVSLVDYAAFEGQAALVVIVDGTRVGAGKRLIVVVGPDCGIGGAIADERYRTIAP</sequence>
<evidence type="ECO:0000256" key="2">
    <source>
        <dbReference type="SAM" id="Phobius"/>
    </source>
</evidence>
<keyword evidence="4" id="KW-1185">Reference proteome</keyword>
<protein>
    <recommendedName>
        <fullName evidence="5">Anti-sigma factor</fullName>
    </recommendedName>
</protein>
<dbReference type="RefSeq" id="WP_345120630.1">
    <property type="nucleotide sequence ID" value="NZ_BAABAT010000001.1"/>
</dbReference>
<evidence type="ECO:0000313" key="4">
    <source>
        <dbReference type="Proteomes" id="UP001500620"/>
    </source>
</evidence>
<evidence type="ECO:0000313" key="3">
    <source>
        <dbReference type="EMBL" id="GAA4243910.1"/>
    </source>
</evidence>
<reference evidence="4" key="1">
    <citation type="journal article" date="2019" name="Int. J. Syst. Evol. Microbiol.">
        <title>The Global Catalogue of Microorganisms (GCM) 10K type strain sequencing project: providing services to taxonomists for standard genome sequencing and annotation.</title>
        <authorList>
            <consortium name="The Broad Institute Genomics Platform"/>
            <consortium name="The Broad Institute Genome Sequencing Center for Infectious Disease"/>
            <person name="Wu L."/>
            <person name="Ma J."/>
        </authorList>
    </citation>
    <scope>NUCLEOTIDE SEQUENCE [LARGE SCALE GENOMIC DNA]</scope>
    <source>
        <strain evidence="4">JCM 17441</strain>
    </source>
</reference>
<keyword evidence="2" id="KW-0472">Membrane</keyword>
<organism evidence="3 4">
    <name type="scientific">Dactylosporangium darangshiense</name>
    <dbReference type="NCBI Taxonomy" id="579108"/>
    <lineage>
        <taxon>Bacteria</taxon>
        <taxon>Bacillati</taxon>
        <taxon>Actinomycetota</taxon>
        <taxon>Actinomycetes</taxon>
        <taxon>Micromonosporales</taxon>
        <taxon>Micromonosporaceae</taxon>
        <taxon>Dactylosporangium</taxon>
    </lineage>
</organism>
<comment type="caution">
    <text evidence="3">The sequence shown here is derived from an EMBL/GenBank/DDBJ whole genome shotgun (WGS) entry which is preliminary data.</text>
</comment>
<evidence type="ECO:0008006" key="5">
    <source>
        <dbReference type="Google" id="ProtNLM"/>
    </source>
</evidence>
<accession>A0ABP8CVG3</accession>
<feature type="compositionally biased region" description="Low complexity" evidence="1">
    <location>
        <begin position="187"/>
        <end position="196"/>
    </location>
</feature>
<proteinExistence type="predicted"/>
<gene>
    <name evidence="3" type="ORF">GCM10022255_004840</name>
</gene>
<keyword evidence="2" id="KW-1133">Transmembrane helix</keyword>
<name>A0ABP8CVG3_9ACTN</name>
<keyword evidence="2" id="KW-0812">Transmembrane</keyword>
<feature type="region of interest" description="Disordered" evidence="1">
    <location>
        <begin position="136"/>
        <end position="216"/>
    </location>
</feature>
<dbReference type="Proteomes" id="UP001500620">
    <property type="component" value="Unassembled WGS sequence"/>
</dbReference>
<feature type="transmembrane region" description="Helical" evidence="2">
    <location>
        <begin position="109"/>
        <end position="130"/>
    </location>
</feature>
<evidence type="ECO:0000256" key="1">
    <source>
        <dbReference type="SAM" id="MobiDB-lite"/>
    </source>
</evidence>